<dbReference type="PANTHER" id="PTHR16509">
    <property type="match status" value="1"/>
</dbReference>
<dbReference type="GO" id="GO:0047734">
    <property type="term" value="F:CDP-glycerol diphosphatase activity"/>
    <property type="evidence" value="ECO:0007669"/>
    <property type="project" value="TreeGrafter"/>
</dbReference>
<dbReference type="InterPro" id="IPR029052">
    <property type="entry name" value="Metallo-depent_PP-like"/>
</dbReference>
<dbReference type="SUPFAM" id="SSF56300">
    <property type="entry name" value="Metallo-dependent phosphatases"/>
    <property type="match status" value="1"/>
</dbReference>
<dbReference type="Gene3D" id="3.60.21.10">
    <property type="match status" value="1"/>
</dbReference>
<dbReference type="InterPro" id="IPR004843">
    <property type="entry name" value="Calcineurin-like_PHP"/>
</dbReference>
<dbReference type="GO" id="GO:0030145">
    <property type="term" value="F:manganese ion binding"/>
    <property type="evidence" value="ECO:0007669"/>
    <property type="project" value="TreeGrafter"/>
</dbReference>
<protein>
    <recommendedName>
        <fullName evidence="2">Calcineurin-like phosphoesterase domain-containing protein</fullName>
    </recommendedName>
</protein>
<feature type="domain" description="Calcineurin-like phosphoesterase" evidence="2">
    <location>
        <begin position="26"/>
        <end position="240"/>
    </location>
</feature>
<dbReference type="Proteomes" id="UP000509458">
    <property type="component" value="Chromosome"/>
</dbReference>
<dbReference type="RefSeq" id="WP_332066632.1">
    <property type="nucleotide sequence ID" value="NZ_LR812090.1"/>
</dbReference>
<reference evidence="3 4" key="1">
    <citation type="submission" date="2020-06" db="EMBL/GenBank/DDBJ databases">
        <authorList>
            <person name="Duchaud E."/>
        </authorList>
    </citation>
    <scope>NUCLEOTIDE SEQUENCE [LARGE SCALE GENOMIC DNA]</scope>
    <source>
        <strain evidence="3">Alteromonas fortis</strain>
    </source>
</reference>
<keyword evidence="1" id="KW-0732">Signal</keyword>
<feature type="chain" id="PRO_5029594902" description="Calcineurin-like phosphoesterase domain-containing protein" evidence="1">
    <location>
        <begin position="22"/>
        <end position="290"/>
    </location>
</feature>
<evidence type="ECO:0000259" key="2">
    <source>
        <dbReference type="Pfam" id="PF00149"/>
    </source>
</evidence>
<name>A0A6T9Y462_ALTMA</name>
<sequence length="290" mass="33099">MKNILFILYCLLSFFCCKSFATDMTTVAVIADCQFADKEPAGARLYRSCLSKLDSAVQQINNSEAVAVFHLGDFIDEGFSNLQSLNSVTKQSSVPFYHVLGNHDFSVEDKYKRDVPKALGLPSRYYDFVIGEWRFVVVDGNDISHYGWPRNSKQHALSQKLISEKYSDLPHWNGGLGEKQLEWLVAVLTEADHNKEKVIILSHFPIFPFDRHLLWNHQQVMEVITKFPNVKAWFNGHNHEGDYAYKNGVHFITFSAMLDTERTAFSFVKLSDSIIEVIGVGKQKSMKLAF</sequence>
<gene>
    <name evidence="3" type="ORF">ALFOR1_31543</name>
</gene>
<dbReference type="GO" id="GO:0008663">
    <property type="term" value="F:2',3'-cyclic-nucleotide 2'-phosphodiesterase activity"/>
    <property type="evidence" value="ECO:0007669"/>
    <property type="project" value="TreeGrafter"/>
</dbReference>
<dbReference type="AlphaFoldDB" id="A0A6T9Y462"/>
<evidence type="ECO:0000313" key="3">
    <source>
        <dbReference type="EMBL" id="CAB9494548.1"/>
    </source>
</evidence>
<evidence type="ECO:0000313" key="4">
    <source>
        <dbReference type="Proteomes" id="UP000509458"/>
    </source>
</evidence>
<organism evidence="3 4">
    <name type="scientific">Alteromonas macleodii</name>
    <name type="common">Pseudoalteromonas macleodii</name>
    <dbReference type="NCBI Taxonomy" id="28108"/>
    <lineage>
        <taxon>Bacteria</taxon>
        <taxon>Pseudomonadati</taxon>
        <taxon>Pseudomonadota</taxon>
        <taxon>Gammaproteobacteria</taxon>
        <taxon>Alteromonadales</taxon>
        <taxon>Alteromonadaceae</taxon>
        <taxon>Alteromonas/Salinimonas group</taxon>
        <taxon>Alteromonas</taxon>
    </lineage>
</organism>
<feature type="signal peptide" evidence="1">
    <location>
        <begin position="1"/>
        <end position="21"/>
    </location>
</feature>
<proteinExistence type="predicted"/>
<accession>A0A6T9Y462</accession>
<dbReference type="GO" id="GO:0047631">
    <property type="term" value="F:ADP-ribose diphosphatase activity"/>
    <property type="evidence" value="ECO:0007669"/>
    <property type="project" value="TreeGrafter"/>
</dbReference>
<evidence type="ECO:0000256" key="1">
    <source>
        <dbReference type="SAM" id="SignalP"/>
    </source>
</evidence>
<dbReference type="PANTHER" id="PTHR16509:SF8">
    <property type="entry name" value="MANGANESE-DEPENDENT ADP-RIBOSE_CDP-ALCOHOL DIPHOSPHATASE"/>
    <property type="match status" value="1"/>
</dbReference>
<dbReference type="Pfam" id="PF00149">
    <property type="entry name" value="Metallophos"/>
    <property type="match status" value="1"/>
</dbReference>
<dbReference type="EMBL" id="LR812090">
    <property type="protein sequence ID" value="CAB9494548.1"/>
    <property type="molecule type" value="Genomic_DNA"/>
</dbReference>